<name>A0A8B7ZNY9_ACAPL</name>
<dbReference type="OrthoDB" id="5560686at2759"/>
<dbReference type="GeneID" id="110987820"/>
<feature type="domain" description="SET" evidence="2">
    <location>
        <begin position="181"/>
        <end position="291"/>
    </location>
</feature>
<dbReference type="KEGG" id="aplc:110987820"/>
<dbReference type="AlphaFoldDB" id="A0A8B7ZNY9"/>
<gene>
    <name evidence="4" type="primary">LOC110987820</name>
</gene>
<dbReference type="InterPro" id="IPR051760">
    <property type="entry name" value="KMT5A"/>
</dbReference>
<dbReference type="PANTHER" id="PTHR46167">
    <property type="entry name" value="N-LYSINE METHYLTRANSFERASE KMT5A"/>
    <property type="match status" value="1"/>
</dbReference>
<dbReference type="GO" id="GO:0005634">
    <property type="term" value="C:nucleus"/>
    <property type="evidence" value="ECO:0007669"/>
    <property type="project" value="TreeGrafter"/>
</dbReference>
<dbReference type="GO" id="GO:0042799">
    <property type="term" value="F:histone H4K20 methyltransferase activity"/>
    <property type="evidence" value="ECO:0007669"/>
    <property type="project" value="TreeGrafter"/>
</dbReference>
<evidence type="ECO:0000259" key="2">
    <source>
        <dbReference type="PROSITE" id="PS50280"/>
    </source>
</evidence>
<dbReference type="InterPro" id="IPR001214">
    <property type="entry name" value="SET_dom"/>
</dbReference>
<protein>
    <submittedName>
        <fullName evidence="4">N-lysine methyltransferase KMT5A-like</fullName>
    </submittedName>
</protein>
<dbReference type="Pfam" id="PF00856">
    <property type="entry name" value="SET"/>
    <property type="match status" value="1"/>
</dbReference>
<organism evidence="3 4">
    <name type="scientific">Acanthaster planci</name>
    <name type="common">Crown-of-thorns starfish</name>
    <dbReference type="NCBI Taxonomy" id="133434"/>
    <lineage>
        <taxon>Eukaryota</taxon>
        <taxon>Metazoa</taxon>
        <taxon>Echinodermata</taxon>
        <taxon>Eleutherozoa</taxon>
        <taxon>Asterozoa</taxon>
        <taxon>Asteroidea</taxon>
        <taxon>Valvatacea</taxon>
        <taxon>Valvatida</taxon>
        <taxon>Acanthasteridae</taxon>
        <taxon>Acanthaster</taxon>
    </lineage>
</organism>
<dbReference type="SUPFAM" id="SSF82199">
    <property type="entry name" value="SET domain"/>
    <property type="match status" value="1"/>
</dbReference>
<dbReference type="Gene3D" id="2.170.270.10">
    <property type="entry name" value="SET domain"/>
    <property type="match status" value="1"/>
</dbReference>
<dbReference type="GO" id="GO:0043516">
    <property type="term" value="P:regulation of DNA damage response, signal transduction by p53 class mediator"/>
    <property type="evidence" value="ECO:0007669"/>
    <property type="project" value="TreeGrafter"/>
</dbReference>
<dbReference type="PROSITE" id="PS50280">
    <property type="entry name" value="SET"/>
    <property type="match status" value="1"/>
</dbReference>
<dbReference type="InterPro" id="IPR046341">
    <property type="entry name" value="SET_dom_sf"/>
</dbReference>
<dbReference type="GO" id="GO:0006357">
    <property type="term" value="P:regulation of transcription by RNA polymerase II"/>
    <property type="evidence" value="ECO:0007669"/>
    <property type="project" value="TreeGrafter"/>
</dbReference>
<accession>A0A8B7ZNY9</accession>
<sequence length="306" mass="33760">MGKRNRKQKKEATSSEGKIAPVPDKSPRISEEKPAFAELKEETKSPQLPAKDDKSSKITSYFPKSPEGRQKPIHPPAESLSEVAEQDKLLAAVTHLPPPSLLTPDTTPTKEYTQPPPNPRHHTGPLPPRQSTSETQDARGEPAGRPRAAQKLDYGTAAHREEGARDDGSTEDKVGGVERKEGVSKMEDGKPSRRGRGRSRKTKQNKQVHSPSMTLKDYFPVRRSNRRCKSAIESSLGVDATAESGRIGRLLNHSKSGNCTTKLISIDDRPYLILVAARPITAGEELVYDYGDRNKESLRSHPWLAL</sequence>
<dbReference type="RefSeq" id="XP_022106615.1">
    <property type="nucleotide sequence ID" value="XM_022250923.1"/>
</dbReference>
<dbReference type="GO" id="GO:0005700">
    <property type="term" value="C:polytene chromosome"/>
    <property type="evidence" value="ECO:0007669"/>
    <property type="project" value="TreeGrafter"/>
</dbReference>
<dbReference type="Proteomes" id="UP000694845">
    <property type="component" value="Unplaced"/>
</dbReference>
<feature type="compositionally biased region" description="Basic and acidic residues" evidence="1">
    <location>
        <begin position="158"/>
        <end position="191"/>
    </location>
</feature>
<feature type="compositionally biased region" description="Basic residues" evidence="1">
    <location>
        <begin position="192"/>
        <end position="206"/>
    </location>
</feature>
<evidence type="ECO:0000313" key="4">
    <source>
        <dbReference type="RefSeq" id="XP_022106615.1"/>
    </source>
</evidence>
<evidence type="ECO:0000256" key="1">
    <source>
        <dbReference type="SAM" id="MobiDB-lite"/>
    </source>
</evidence>
<proteinExistence type="predicted"/>
<feature type="region of interest" description="Disordered" evidence="1">
    <location>
        <begin position="1"/>
        <end position="212"/>
    </location>
</feature>
<reference evidence="4" key="1">
    <citation type="submission" date="2025-08" db="UniProtKB">
        <authorList>
            <consortium name="RefSeq"/>
        </authorList>
    </citation>
    <scope>IDENTIFICATION</scope>
</reference>
<feature type="compositionally biased region" description="Basic and acidic residues" evidence="1">
    <location>
        <begin position="25"/>
        <end position="56"/>
    </location>
</feature>
<evidence type="ECO:0000313" key="3">
    <source>
        <dbReference type="Proteomes" id="UP000694845"/>
    </source>
</evidence>
<dbReference type="PANTHER" id="PTHR46167:SF1">
    <property type="entry name" value="N-LYSINE METHYLTRANSFERASE KMT5A"/>
    <property type="match status" value="1"/>
</dbReference>
<keyword evidence="3" id="KW-1185">Reference proteome</keyword>
<dbReference type="SMART" id="SM00317">
    <property type="entry name" value="SET"/>
    <property type="match status" value="1"/>
</dbReference>